<dbReference type="EMBL" id="CP066681">
    <property type="protein sequence ID" value="QQG36917.1"/>
    <property type="molecule type" value="Genomic_DNA"/>
</dbReference>
<dbReference type="SUPFAM" id="SSF49764">
    <property type="entry name" value="HSP20-like chaperones"/>
    <property type="match status" value="1"/>
</dbReference>
<dbReference type="InterPro" id="IPR031107">
    <property type="entry name" value="Small_HSP"/>
</dbReference>
<protein>
    <submittedName>
        <fullName evidence="4">Hsp20/alpha crystallin family protein</fullName>
    </submittedName>
</protein>
<evidence type="ECO:0000256" key="1">
    <source>
        <dbReference type="PROSITE-ProRule" id="PRU00285"/>
    </source>
</evidence>
<reference evidence="4 5" key="1">
    <citation type="submission" date="2020-07" db="EMBL/GenBank/DDBJ databases">
        <title>Huge and variable diversity of episymbiotic CPR bacteria and DPANN archaea in groundwater ecosystems.</title>
        <authorList>
            <person name="He C.Y."/>
            <person name="Keren R."/>
            <person name="Whittaker M."/>
            <person name="Farag I.F."/>
            <person name="Doudna J."/>
            <person name="Cate J.H.D."/>
            <person name="Banfield J.F."/>
        </authorList>
    </citation>
    <scope>NUCLEOTIDE SEQUENCE [LARGE SCALE GENOMIC DNA]</scope>
    <source>
        <strain evidence="4">NC_groundwater_70_Ag_B-0.1um_54_66</strain>
    </source>
</reference>
<dbReference type="CDD" id="cd06464">
    <property type="entry name" value="ACD_sHsps-like"/>
    <property type="match status" value="1"/>
</dbReference>
<evidence type="ECO:0000256" key="2">
    <source>
        <dbReference type="RuleBase" id="RU003616"/>
    </source>
</evidence>
<evidence type="ECO:0000313" key="5">
    <source>
        <dbReference type="Proteomes" id="UP000595362"/>
    </source>
</evidence>
<dbReference type="InterPro" id="IPR008978">
    <property type="entry name" value="HSP20-like_chaperone"/>
</dbReference>
<dbReference type="AlphaFoldDB" id="A0A7T5R3L4"/>
<evidence type="ECO:0000259" key="3">
    <source>
        <dbReference type="PROSITE" id="PS01031"/>
    </source>
</evidence>
<name>A0A7T5R3L4_9BACT</name>
<feature type="domain" description="SHSP" evidence="3">
    <location>
        <begin position="46"/>
        <end position="158"/>
    </location>
</feature>
<dbReference type="Pfam" id="PF00011">
    <property type="entry name" value="HSP20"/>
    <property type="match status" value="1"/>
</dbReference>
<proteinExistence type="inferred from homology"/>
<dbReference type="Proteomes" id="UP000595362">
    <property type="component" value="Chromosome"/>
</dbReference>
<dbReference type="PANTHER" id="PTHR11527">
    <property type="entry name" value="HEAT-SHOCK PROTEIN 20 FAMILY MEMBER"/>
    <property type="match status" value="1"/>
</dbReference>
<dbReference type="Gene3D" id="2.60.40.790">
    <property type="match status" value="1"/>
</dbReference>
<organism evidence="4 5">
    <name type="scientific">Micavibrio aeruginosavorus</name>
    <dbReference type="NCBI Taxonomy" id="349221"/>
    <lineage>
        <taxon>Bacteria</taxon>
        <taxon>Pseudomonadati</taxon>
        <taxon>Bdellovibrionota</taxon>
        <taxon>Bdellovibrionia</taxon>
        <taxon>Bdellovibrionales</taxon>
        <taxon>Pseudobdellovibrionaceae</taxon>
        <taxon>Micavibrio</taxon>
    </lineage>
</organism>
<sequence>MTTLRNLVPLPHRSASLSRWGSLDDMDRVFDNFFRNALTNVHIPVGSLTDIAVKINISETDKDYTVTADLPGLEQKDVSLTLNEGILTVSGEKQQETEEEGRAFHRVERSYGRFSRSLQLPSDVDESAIEATMKNGVLSVLIKKLAKPEKTEKRIEIR</sequence>
<dbReference type="InterPro" id="IPR002068">
    <property type="entry name" value="A-crystallin/Hsp20_dom"/>
</dbReference>
<gene>
    <name evidence="4" type="ORF">HYS17_03860</name>
</gene>
<evidence type="ECO:0000313" key="4">
    <source>
        <dbReference type="EMBL" id="QQG36917.1"/>
    </source>
</evidence>
<accession>A0A7T5R3L4</accession>
<dbReference type="PROSITE" id="PS01031">
    <property type="entry name" value="SHSP"/>
    <property type="match status" value="1"/>
</dbReference>
<comment type="similarity">
    <text evidence="1 2">Belongs to the small heat shock protein (HSP20) family.</text>
</comment>